<dbReference type="RefSeq" id="WP_386771598.1">
    <property type="nucleotide sequence ID" value="NZ_JBHRUG010000007.1"/>
</dbReference>
<organism evidence="1 2">
    <name type="scientific">Litchfieldella rifensis</name>
    <dbReference type="NCBI Taxonomy" id="762643"/>
    <lineage>
        <taxon>Bacteria</taxon>
        <taxon>Pseudomonadati</taxon>
        <taxon>Pseudomonadota</taxon>
        <taxon>Gammaproteobacteria</taxon>
        <taxon>Oceanospirillales</taxon>
        <taxon>Halomonadaceae</taxon>
        <taxon>Litchfieldella</taxon>
    </lineage>
</organism>
<sequence length="210" mass="22398">MQQNAQPFALAKAGSEAPIINIELFALDLTSCTRCVGTLNNIENAIEVVRPAAEAIGAKVNVTKVIIESEAQALRHRFSVSPTVRVNGTDLAFETRESRCDSCTELSGSDEGTSCRVWHYLGEEFTEAPVGLVVEALLRLLAGQRSALSEPVTFEEVPGNLRRFFASKAAEPGGSSQQCCAPSEQATCCLPEAKPECCGPSTEEASCGCR</sequence>
<dbReference type="Proteomes" id="UP001595579">
    <property type="component" value="Unassembled WGS sequence"/>
</dbReference>
<evidence type="ECO:0000313" key="1">
    <source>
        <dbReference type="EMBL" id="MFC3282642.1"/>
    </source>
</evidence>
<comment type="caution">
    <text evidence="1">The sequence shown here is derived from an EMBL/GenBank/DDBJ whole genome shotgun (WGS) entry which is preliminary data.</text>
</comment>
<name>A0ABV7LK87_9GAMM</name>
<protein>
    <submittedName>
        <fullName evidence="1">DUF2703 domain-containing protein</fullName>
    </submittedName>
</protein>
<gene>
    <name evidence="1" type="ORF">ACFOEV_03355</name>
</gene>
<dbReference type="InterPro" id="IPR021219">
    <property type="entry name" value="DUF2703"/>
</dbReference>
<evidence type="ECO:0000313" key="2">
    <source>
        <dbReference type="Proteomes" id="UP001595579"/>
    </source>
</evidence>
<reference evidence="2" key="1">
    <citation type="journal article" date="2019" name="Int. J. Syst. Evol. Microbiol.">
        <title>The Global Catalogue of Microorganisms (GCM) 10K type strain sequencing project: providing services to taxonomists for standard genome sequencing and annotation.</title>
        <authorList>
            <consortium name="The Broad Institute Genomics Platform"/>
            <consortium name="The Broad Institute Genome Sequencing Center for Infectious Disease"/>
            <person name="Wu L."/>
            <person name="Ma J."/>
        </authorList>
    </citation>
    <scope>NUCLEOTIDE SEQUENCE [LARGE SCALE GENOMIC DNA]</scope>
    <source>
        <strain evidence="2">CECT 7698</strain>
    </source>
</reference>
<accession>A0ABV7LK87</accession>
<keyword evidence="2" id="KW-1185">Reference proteome</keyword>
<dbReference type="EMBL" id="JBHRUG010000007">
    <property type="protein sequence ID" value="MFC3282642.1"/>
    <property type="molecule type" value="Genomic_DNA"/>
</dbReference>
<proteinExistence type="predicted"/>
<dbReference type="Pfam" id="PF10865">
    <property type="entry name" value="DUF2703"/>
    <property type="match status" value="1"/>
</dbReference>